<dbReference type="RefSeq" id="WP_138537776.1">
    <property type="nucleotide sequence ID" value="NZ_CP045429.1"/>
</dbReference>
<protein>
    <submittedName>
        <fullName evidence="1">Uncharacterized protein</fullName>
    </submittedName>
</protein>
<name>A0A5S3UZM5_9GAMM</name>
<sequence length="176" mass="20480">MKYCHVKFNAQGDESLARLTSFFELLKKEKDSSKGPDEMKLSEFLSESEKRHFWDPSNEELKEWQNFWAETAVEVRLSPEMPLPPWDLESMYEAFWNGDYDLISITKENGCHHLNFHPHDYPYGGTESMVVLVSCFGHSVLGIEDGTGFSEYVDKKIKWAPGMKYPYVPPNEENKK</sequence>
<gene>
    <name evidence="1" type="ORF">CWC22_012400</name>
</gene>
<accession>A0A5S3UZM5</accession>
<dbReference type="AlphaFoldDB" id="A0A5S3UZM5"/>
<organism evidence="1 2">
    <name type="scientific">Pseudoalteromonas rubra</name>
    <dbReference type="NCBI Taxonomy" id="43658"/>
    <lineage>
        <taxon>Bacteria</taxon>
        <taxon>Pseudomonadati</taxon>
        <taxon>Pseudomonadota</taxon>
        <taxon>Gammaproteobacteria</taxon>
        <taxon>Alteromonadales</taxon>
        <taxon>Pseudoalteromonadaceae</taxon>
        <taxon>Pseudoalteromonas</taxon>
    </lineage>
</organism>
<evidence type="ECO:0000313" key="2">
    <source>
        <dbReference type="Proteomes" id="UP000305729"/>
    </source>
</evidence>
<reference evidence="1 2" key="1">
    <citation type="submission" date="2019-10" db="EMBL/GenBank/DDBJ databases">
        <title>Pseudoalteromonas rubra S4059.</title>
        <authorList>
            <person name="Paulsen S."/>
            <person name="Wang X."/>
        </authorList>
    </citation>
    <scope>NUCLEOTIDE SEQUENCE [LARGE SCALE GENOMIC DNA]</scope>
    <source>
        <strain evidence="1 2">S4059</strain>
    </source>
</reference>
<dbReference type="EMBL" id="CP045429">
    <property type="protein sequence ID" value="QPB83750.1"/>
    <property type="molecule type" value="Genomic_DNA"/>
</dbReference>
<evidence type="ECO:0000313" key="1">
    <source>
        <dbReference type="EMBL" id="QPB83750.1"/>
    </source>
</evidence>
<proteinExistence type="predicted"/>
<dbReference type="Proteomes" id="UP000305729">
    <property type="component" value="Chromosome 1"/>
</dbReference>